<accession>A0A3E1NQC9</accession>
<dbReference type="SUPFAM" id="SSF56281">
    <property type="entry name" value="Metallo-hydrolase/oxidoreductase"/>
    <property type="match status" value="1"/>
</dbReference>
<dbReference type="GO" id="GO:0005737">
    <property type="term" value="C:cytoplasm"/>
    <property type="evidence" value="ECO:0007669"/>
    <property type="project" value="TreeGrafter"/>
</dbReference>
<organism evidence="2 3">
    <name type="scientific">Deminuibacter soli</name>
    <dbReference type="NCBI Taxonomy" id="2291815"/>
    <lineage>
        <taxon>Bacteria</taxon>
        <taxon>Pseudomonadati</taxon>
        <taxon>Bacteroidota</taxon>
        <taxon>Chitinophagia</taxon>
        <taxon>Chitinophagales</taxon>
        <taxon>Chitinophagaceae</taxon>
        <taxon>Deminuibacter</taxon>
    </lineage>
</organism>
<dbReference type="GO" id="GO:0008270">
    <property type="term" value="F:zinc ion binding"/>
    <property type="evidence" value="ECO:0007669"/>
    <property type="project" value="InterPro"/>
</dbReference>
<dbReference type="PANTHER" id="PTHR15032:SF4">
    <property type="entry name" value="N-ACYL-PHOSPHATIDYLETHANOLAMINE-HYDROLYZING PHOSPHOLIPASE D"/>
    <property type="match status" value="1"/>
</dbReference>
<dbReference type="PIRSF" id="PIRSF038896">
    <property type="entry name" value="NAPE-PLD"/>
    <property type="match status" value="1"/>
</dbReference>
<dbReference type="InterPro" id="IPR001279">
    <property type="entry name" value="Metallo-B-lactamas"/>
</dbReference>
<dbReference type="EMBL" id="QTJU01000001">
    <property type="protein sequence ID" value="RFM30132.1"/>
    <property type="molecule type" value="Genomic_DNA"/>
</dbReference>
<dbReference type="Pfam" id="PF12706">
    <property type="entry name" value="Lactamase_B_2"/>
    <property type="match status" value="1"/>
</dbReference>
<dbReference type="GO" id="GO:0070290">
    <property type="term" value="F:N-acylphosphatidylethanolamine-specific phospholipase D activity"/>
    <property type="evidence" value="ECO:0007669"/>
    <property type="project" value="InterPro"/>
</dbReference>
<comment type="caution">
    <text evidence="2">The sequence shown here is derived from an EMBL/GenBank/DDBJ whole genome shotgun (WGS) entry which is preliminary data.</text>
</comment>
<reference evidence="2 3" key="1">
    <citation type="submission" date="2018-08" db="EMBL/GenBank/DDBJ databases">
        <title>Chitinophagaceae sp. K23C18032701, a novel bacterium isolated from forest soil.</title>
        <authorList>
            <person name="Wang C."/>
        </authorList>
    </citation>
    <scope>NUCLEOTIDE SEQUENCE [LARGE SCALE GENOMIC DNA]</scope>
    <source>
        <strain evidence="2 3">K23C18032701</strain>
    </source>
</reference>
<feature type="domain" description="Metallo-beta-lactamase" evidence="1">
    <location>
        <begin position="95"/>
        <end position="291"/>
    </location>
</feature>
<proteinExistence type="predicted"/>
<evidence type="ECO:0000313" key="3">
    <source>
        <dbReference type="Proteomes" id="UP000261284"/>
    </source>
</evidence>
<dbReference type="Gene3D" id="3.60.15.10">
    <property type="entry name" value="Ribonuclease Z/Hydroxyacylglutathione hydrolase-like"/>
    <property type="match status" value="1"/>
</dbReference>
<dbReference type="PANTHER" id="PTHR15032">
    <property type="entry name" value="N-ACYL-PHOSPHATIDYLETHANOLAMINE-HYDROLYZING PHOSPHOLIPASE D"/>
    <property type="match status" value="1"/>
</dbReference>
<dbReference type="InterPro" id="IPR024884">
    <property type="entry name" value="NAPE-PLD"/>
</dbReference>
<dbReference type="AlphaFoldDB" id="A0A3E1NQC9"/>
<protein>
    <submittedName>
        <fullName evidence="2">MBL fold metallo-hydrolase</fullName>
    </submittedName>
</protein>
<keyword evidence="3" id="KW-1185">Reference proteome</keyword>
<evidence type="ECO:0000313" key="2">
    <source>
        <dbReference type="EMBL" id="RFM30132.1"/>
    </source>
</evidence>
<name>A0A3E1NQC9_9BACT</name>
<dbReference type="InterPro" id="IPR036866">
    <property type="entry name" value="RibonucZ/Hydroxyglut_hydro"/>
</dbReference>
<dbReference type="RefSeq" id="WP_116845888.1">
    <property type="nucleotide sequence ID" value="NZ_QTJU01000001.1"/>
</dbReference>
<evidence type="ECO:0000259" key="1">
    <source>
        <dbReference type="Pfam" id="PF12706"/>
    </source>
</evidence>
<dbReference type="Proteomes" id="UP000261284">
    <property type="component" value="Unassembled WGS sequence"/>
</dbReference>
<dbReference type="OrthoDB" id="9805728at2"/>
<sequence length="346" mass="39170">MIHAFGHKPSGEELKRIEQSPRYRGGSFQNEHDTPQLAEGANIITVMRHALKKNPAKTPPFLLPSVKRRLPERCDAFTLTWFGHSAYLVQVNQLNILVDPVFGERPSFSKNLGPKAFPGSRAYDVKDLPPIDILIQTHDHYDHLEYPTILQLKNKVKHWYAPLGVASHLVYWGVPEAAITSLDWWQTTALPGNMQLTATPARHFSGRGLVRNKTLWTSFVLQTPNEKVFLGGDSGYDTHFAAIGEQFGPFDLAILECGQYDAFWPYIHMMPEQTAQAAVDLNAKWLLPVHWAKYALAAHAWDDSIKRVTAAAANLPLQLTTPLIGEELVLNRHMPQKQWWKEILPH</sequence>
<gene>
    <name evidence="2" type="ORF">DXN05_03925</name>
</gene>
<keyword evidence="2" id="KW-0378">Hydrolase</keyword>